<dbReference type="Pfam" id="PF25539">
    <property type="entry name" value="Bestrophin_2"/>
    <property type="match status" value="2"/>
</dbReference>
<dbReference type="VEuPathDB" id="FungiDB:SCHCODRAFT_02699033"/>
<keyword evidence="7 9" id="KW-0472">Membrane</keyword>
<dbReference type="GeneID" id="9595546"/>
<feature type="region of interest" description="Disordered" evidence="8">
    <location>
        <begin position="220"/>
        <end position="283"/>
    </location>
</feature>
<organism evidence="11">
    <name type="scientific">Schizophyllum commune (strain H4-8 / FGSC 9210)</name>
    <name type="common">Split gill fungus</name>
    <dbReference type="NCBI Taxonomy" id="578458"/>
    <lineage>
        <taxon>Eukaryota</taxon>
        <taxon>Fungi</taxon>
        <taxon>Dikarya</taxon>
        <taxon>Basidiomycota</taxon>
        <taxon>Agaricomycotina</taxon>
        <taxon>Agaricomycetes</taxon>
        <taxon>Agaricomycetidae</taxon>
        <taxon>Agaricales</taxon>
        <taxon>Schizophyllaceae</taxon>
        <taxon>Schizophyllum</taxon>
    </lineage>
</organism>
<dbReference type="STRING" id="578458.D8Q0M3"/>
<dbReference type="GO" id="GO:0005886">
    <property type="term" value="C:plasma membrane"/>
    <property type="evidence" value="ECO:0007669"/>
    <property type="project" value="UniProtKB-SubCell"/>
</dbReference>
<dbReference type="InterPro" id="IPR044669">
    <property type="entry name" value="YneE/VCCN1/2-like"/>
</dbReference>
<feature type="compositionally biased region" description="Acidic residues" evidence="8">
    <location>
        <begin position="560"/>
        <end position="584"/>
    </location>
</feature>
<dbReference type="InParanoid" id="D8Q0M3"/>
<dbReference type="KEGG" id="scm:SCHCO_02699033"/>
<dbReference type="eggNOG" id="ENOG502SHV8">
    <property type="taxonomic scope" value="Eukaryota"/>
</dbReference>
<feature type="non-terminal residue" evidence="10">
    <location>
        <position position="593"/>
    </location>
</feature>
<evidence type="ECO:0000256" key="2">
    <source>
        <dbReference type="ARBA" id="ARBA00022448"/>
    </source>
</evidence>
<accession>D8Q0M3</accession>
<keyword evidence="11" id="KW-1185">Reference proteome</keyword>
<evidence type="ECO:0000256" key="6">
    <source>
        <dbReference type="ARBA" id="ARBA00023065"/>
    </source>
</evidence>
<feature type="region of interest" description="Disordered" evidence="8">
    <location>
        <begin position="551"/>
        <end position="593"/>
    </location>
</feature>
<feature type="region of interest" description="Disordered" evidence="8">
    <location>
        <begin position="379"/>
        <end position="400"/>
    </location>
</feature>
<evidence type="ECO:0000313" key="11">
    <source>
        <dbReference type="Proteomes" id="UP000007431"/>
    </source>
</evidence>
<gene>
    <name evidence="10" type="ORF">SCHCODRAFT_107962</name>
</gene>
<evidence type="ECO:0000256" key="4">
    <source>
        <dbReference type="ARBA" id="ARBA00022692"/>
    </source>
</evidence>
<dbReference type="HOGENOM" id="CLU_029790_6_1_1"/>
<evidence type="ECO:0000256" key="1">
    <source>
        <dbReference type="ARBA" id="ARBA00004651"/>
    </source>
</evidence>
<protein>
    <submittedName>
        <fullName evidence="10">Uncharacterized protein</fullName>
    </submittedName>
</protein>
<sequence>MARKKTTKRSSTGRHTLLPAHLPGVSQVDLVPRTQTYNLLTWTFGRGSVIWRIWPAVLMHTLFAAAVVTTNLRTDVNLAIPKVLLTVLGVVIGFVISYRASSGYNCYWMGQTCWTEVIRNSRAQSRLIWIHVPLRLSPKTPEETEKAQTIRPEEELLQVMNEKRMALDLIEAFSRALKHHIRGELGIYYEDMYHLLRPFHEHGHNTAEELRPVEPIQLKPPHWVTRNSHPPHSLGPQKTDKNTIVADGKTATSPTTNTSSKTKEPSKPSPERNGSNASSAMFGKDPIIPPINAYGTFNPAAPADSLRSRKRRHLFRHQDSSASSTCATALLPSAKQERPGIFALVSGDLIPFASFFWHAQKWVRGLLYKQQTFPLKREEEGGVQQHWSKPEMGGMKRRPRVAGGGENLPLEIVRCLSEWYTVLEERGSVPGTSMGNMIATLTNFEDNLSTLEKILTTPLPFAFSVHIRHTVWLYLFFLPFQLVDDFGWYTIPGVAVAAFIYLGFLAAGEEIEQPFGYDDNDLDLDLICGEIIHADLERLRRTPCLNTYCPPSHPPSLGSETDEDEDDSGSETDESDTEESDAADASESTPLVS</sequence>
<feature type="compositionally biased region" description="Low complexity" evidence="8">
    <location>
        <begin position="249"/>
        <end position="260"/>
    </location>
</feature>
<evidence type="ECO:0000256" key="5">
    <source>
        <dbReference type="ARBA" id="ARBA00022989"/>
    </source>
</evidence>
<name>D8Q0M3_SCHCM</name>
<evidence type="ECO:0000313" key="10">
    <source>
        <dbReference type="EMBL" id="EFI97771.1"/>
    </source>
</evidence>
<dbReference type="Proteomes" id="UP000007431">
    <property type="component" value="Unassembled WGS sequence"/>
</dbReference>
<dbReference type="OMA" id="GYDRYWT"/>
<dbReference type="AlphaFoldDB" id="D8Q0M3"/>
<evidence type="ECO:0000256" key="7">
    <source>
        <dbReference type="ARBA" id="ARBA00023136"/>
    </source>
</evidence>
<evidence type="ECO:0000256" key="8">
    <source>
        <dbReference type="SAM" id="MobiDB-lite"/>
    </source>
</evidence>
<feature type="transmembrane region" description="Helical" evidence="9">
    <location>
        <begin position="78"/>
        <end position="98"/>
    </location>
</feature>
<dbReference type="PANTHER" id="PTHR33281">
    <property type="entry name" value="UPF0187 PROTEIN YNEE"/>
    <property type="match status" value="1"/>
</dbReference>
<proteinExistence type="predicted"/>
<feature type="transmembrane region" description="Helical" evidence="9">
    <location>
        <begin position="486"/>
        <end position="507"/>
    </location>
</feature>
<keyword evidence="5 9" id="KW-1133">Transmembrane helix</keyword>
<evidence type="ECO:0000256" key="9">
    <source>
        <dbReference type="SAM" id="Phobius"/>
    </source>
</evidence>
<keyword evidence="3" id="KW-1003">Cell membrane</keyword>
<evidence type="ECO:0000256" key="3">
    <source>
        <dbReference type="ARBA" id="ARBA00022475"/>
    </source>
</evidence>
<keyword evidence="2" id="KW-0813">Transport</keyword>
<dbReference type="RefSeq" id="XP_003032674.1">
    <property type="nucleotide sequence ID" value="XM_003032628.1"/>
</dbReference>
<keyword evidence="6" id="KW-0406">Ion transport</keyword>
<comment type="subcellular location">
    <subcellularLocation>
        <location evidence="1">Cell membrane</location>
        <topology evidence="1">Multi-pass membrane protein</topology>
    </subcellularLocation>
</comment>
<dbReference type="OrthoDB" id="1368at2759"/>
<keyword evidence="4 9" id="KW-0812">Transmembrane</keyword>
<dbReference type="EMBL" id="GL377305">
    <property type="protein sequence ID" value="EFI97771.1"/>
    <property type="molecule type" value="Genomic_DNA"/>
</dbReference>
<feature type="compositionally biased region" description="Basic and acidic residues" evidence="8">
    <location>
        <begin position="261"/>
        <end position="270"/>
    </location>
</feature>
<dbReference type="PANTHER" id="PTHR33281:SF19">
    <property type="entry name" value="VOLTAGE-DEPENDENT ANION CHANNEL-FORMING PROTEIN YNEE"/>
    <property type="match status" value="1"/>
</dbReference>
<dbReference type="GO" id="GO:0005254">
    <property type="term" value="F:chloride channel activity"/>
    <property type="evidence" value="ECO:0007669"/>
    <property type="project" value="InterPro"/>
</dbReference>
<reference evidence="10 11" key="1">
    <citation type="journal article" date="2010" name="Nat. Biotechnol.">
        <title>Genome sequence of the model mushroom Schizophyllum commune.</title>
        <authorList>
            <person name="Ohm R.A."/>
            <person name="de Jong J.F."/>
            <person name="Lugones L.G."/>
            <person name="Aerts A."/>
            <person name="Kothe E."/>
            <person name="Stajich J.E."/>
            <person name="de Vries R.P."/>
            <person name="Record E."/>
            <person name="Levasseur A."/>
            <person name="Baker S.E."/>
            <person name="Bartholomew K.A."/>
            <person name="Coutinho P.M."/>
            <person name="Erdmann S."/>
            <person name="Fowler T.J."/>
            <person name="Gathman A.C."/>
            <person name="Lombard V."/>
            <person name="Henrissat B."/>
            <person name="Knabe N."/>
            <person name="Kuees U."/>
            <person name="Lilly W.W."/>
            <person name="Lindquist E."/>
            <person name="Lucas S."/>
            <person name="Magnuson J.K."/>
            <person name="Piumi F."/>
            <person name="Raudaskoski M."/>
            <person name="Salamov A."/>
            <person name="Schmutz J."/>
            <person name="Schwarze F.W.M.R."/>
            <person name="vanKuyk P.A."/>
            <person name="Horton J.S."/>
            <person name="Grigoriev I.V."/>
            <person name="Woesten H.A.B."/>
        </authorList>
    </citation>
    <scope>NUCLEOTIDE SEQUENCE [LARGE SCALE GENOMIC DNA]</scope>
    <source>
        <strain evidence="11">H4-8 / FGSC 9210</strain>
    </source>
</reference>